<dbReference type="InterPro" id="IPR012340">
    <property type="entry name" value="NA-bd_OB-fold"/>
</dbReference>
<evidence type="ECO:0008006" key="4">
    <source>
        <dbReference type="Google" id="ProtNLM"/>
    </source>
</evidence>
<dbReference type="Gene3D" id="6.10.30.10">
    <property type="match status" value="1"/>
</dbReference>
<dbReference type="Pfam" id="PF01796">
    <property type="entry name" value="OB_ChsH2_C"/>
    <property type="match status" value="1"/>
</dbReference>
<feature type="domain" description="ChsH2 C-terminal OB-fold" evidence="1">
    <location>
        <begin position="57"/>
        <end position="119"/>
    </location>
</feature>
<protein>
    <recommendedName>
        <fullName evidence="4">DUF35 domain-containing protein</fullName>
    </recommendedName>
</protein>
<dbReference type="EMBL" id="LAZR01021854">
    <property type="protein sequence ID" value="KKL83893.1"/>
    <property type="molecule type" value="Genomic_DNA"/>
</dbReference>
<dbReference type="InterPro" id="IPR002878">
    <property type="entry name" value="ChsH2_C"/>
</dbReference>
<gene>
    <name evidence="3" type="ORF">LCGC14_1970180</name>
</gene>
<reference evidence="3" key="1">
    <citation type="journal article" date="2015" name="Nature">
        <title>Complex archaea that bridge the gap between prokaryotes and eukaryotes.</title>
        <authorList>
            <person name="Spang A."/>
            <person name="Saw J.H."/>
            <person name="Jorgensen S.L."/>
            <person name="Zaremba-Niedzwiedzka K."/>
            <person name="Martijn J."/>
            <person name="Lind A.E."/>
            <person name="van Eijk R."/>
            <person name="Schleper C."/>
            <person name="Guy L."/>
            <person name="Ettema T.J."/>
        </authorList>
    </citation>
    <scope>NUCLEOTIDE SEQUENCE</scope>
</reference>
<evidence type="ECO:0000259" key="1">
    <source>
        <dbReference type="Pfam" id="PF01796"/>
    </source>
</evidence>
<dbReference type="PANTHER" id="PTHR34075">
    <property type="entry name" value="BLR3430 PROTEIN"/>
    <property type="match status" value="1"/>
</dbReference>
<dbReference type="SUPFAM" id="SSF50249">
    <property type="entry name" value="Nucleic acid-binding proteins"/>
    <property type="match status" value="1"/>
</dbReference>
<proteinExistence type="predicted"/>
<name>A0A0F9FCG5_9ZZZZ</name>
<dbReference type="PANTHER" id="PTHR34075:SF5">
    <property type="entry name" value="BLR3430 PROTEIN"/>
    <property type="match status" value="1"/>
</dbReference>
<feature type="domain" description="ChsH2 rubredoxin-like zinc ribbon" evidence="2">
    <location>
        <begin position="20"/>
        <end position="51"/>
    </location>
</feature>
<accession>A0A0F9FCG5</accession>
<dbReference type="InterPro" id="IPR022002">
    <property type="entry name" value="ChsH2_Znr"/>
</dbReference>
<dbReference type="Pfam" id="PF12172">
    <property type="entry name" value="zf-ChsH2"/>
    <property type="match status" value="1"/>
</dbReference>
<organism evidence="3">
    <name type="scientific">marine sediment metagenome</name>
    <dbReference type="NCBI Taxonomy" id="412755"/>
    <lineage>
        <taxon>unclassified sequences</taxon>
        <taxon>metagenomes</taxon>
        <taxon>ecological metagenomes</taxon>
    </lineage>
</organism>
<evidence type="ECO:0000313" key="3">
    <source>
        <dbReference type="EMBL" id="KKL83893.1"/>
    </source>
</evidence>
<dbReference type="InterPro" id="IPR052513">
    <property type="entry name" value="Thioester_dehydratase-like"/>
</dbReference>
<evidence type="ECO:0000259" key="2">
    <source>
        <dbReference type="Pfam" id="PF12172"/>
    </source>
</evidence>
<comment type="caution">
    <text evidence="3">The sequence shown here is derived from an EMBL/GenBank/DDBJ whole genome shotgun (WGS) entry which is preliminary data.</text>
</comment>
<dbReference type="AlphaFoldDB" id="A0A0F9FCG5"/>
<sequence>MKATAMMLPDLLWEELAPYWEGLRRHEVRLPRCSRCGKFFWYPQHICSVCWTWSLKWVVIRPCGTLFSWTVIHHAFHPLFASALPIHLGMVEPIDAPEVRLIGELINPAAADIGRGVKFEFDDRTPGMTWLKFSIANEER</sequence>